<dbReference type="Pfam" id="PF09837">
    <property type="entry name" value="DUF2064"/>
    <property type="match status" value="1"/>
</dbReference>
<accession>A0ABT1AYG4</accession>
<proteinExistence type="predicted"/>
<dbReference type="EMBL" id="JAMXIB010000004">
    <property type="protein sequence ID" value="MCO5724640.1"/>
    <property type="molecule type" value="Genomic_DNA"/>
</dbReference>
<dbReference type="InterPro" id="IPR029044">
    <property type="entry name" value="Nucleotide-diphossugar_trans"/>
</dbReference>
<sequence length="213" mass="23793">MSETPPNALLIFTRNPEPGKCKTRLAAKIGDRAALGIYSFLLGHTAALCCELEGVDKLVYFSDRLGDGSIWDPGVFRYRLQSGEDLGERMASAFRETLEAGYSRVIIIGSDLYDLSAADLRHAFELLEEKDAVLGPARDGGYYLLGLKRLVPPLFQHKAWGSETVLEESLRDLEGMQVGLLPERNDIDRYEDIAGHTLFEFLINKYSDDQETT</sequence>
<gene>
    <name evidence="1" type="ORF">NG653_07210</name>
</gene>
<evidence type="ECO:0000313" key="1">
    <source>
        <dbReference type="EMBL" id="MCO5724640.1"/>
    </source>
</evidence>
<name>A0ABT1AYG4_9FLAO</name>
<dbReference type="PANTHER" id="PTHR36529:SF1">
    <property type="entry name" value="GLYCOSYLTRANSFERASE"/>
    <property type="match status" value="1"/>
</dbReference>
<dbReference type="RefSeq" id="WP_252741013.1">
    <property type="nucleotide sequence ID" value="NZ_JAMXIB010000004.1"/>
</dbReference>
<reference evidence="1 2" key="1">
    <citation type="submission" date="2022-06" db="EMBL/GenBank/DDBJ databases">
        <authorList>
            <person name="Xuan X."/>
        </authorList>
    </citation>
    <scope>NUCLEOTIDE SEQUENCE [LARGE SCALE GENOMIC DNA]</scope>
    <source>
        <strain evidence="1 2">2V75</strain>
    </source>
</reference>
<organism evidence="1 2">
    <name type="scientific">Robiginitalea marina</name>
    <dbReference type="NCBI Taxonomy" id="2954105"/>
    <lineage>
        <taxon>Bacteria</taxon>
        <taxon>Pseudomonadati</taxon>
        <taxon>Bacteroidota</taxon>
        <taxon>Flavobacteriia</taxon>
        <taxon>Flavobacteriales</taxon>
        <taxon>Flavobacteriaceae</taxon>
        <taxon>Robiginitalea</taxon>
    </lineage>
</organism>
<comment type="caution">
    <text evidence="1">The sequence shown here is derived from an EMBL/GenBank/DDBJ whole genome shotgun (WGS) entry which is preliminary data.</text>
</comment>
<keyword evidence="2" id="KW-1185">Reference proteome</keyword>
<evidence type="ECO:0000313" key="2">
    <source>
        <dbReference type="Proteomes" id="UP001206312"/>
    </source>
</evidence>
<protein>
    <submittedName>
        <fullName evidence="1">TIGR04282 family arsenosugar biosynthesis glycosyltransferase</fullName>
    </submittedName>
</protein>
<dbReference type="PANTHER" id="PTHR36529">
    <property type="entry name" value="SLL1095 PROTEIN"/>
    <property type="match status" value="1"/>
</dbReference>
<dbReference type="NCBIfam" id="TIGR04282">
    <property type="entry name" value="glyco_like_cofC"/>
    <property type="match status" value="1"/>
</dbReference>
<dbReference type="SUPFAM" id="SSF53448">
    <property type="entry name" value="Nucleotide-diphospho-sugar transferases"/>
    <property type="match status" value="1"/>
</dbReference>
<dbReference type="Gene3D" id="3.90.550.10">
    <property type="entry name" value="Spore Coat Polysaccharide Biosynthesis Protein SpsA, Chain A"/>
    <property type="match status" value="1"/>
</dbReference>
<dbReference type="InterPro" id="IPR018641">
    <property type="entry name" value="Trfase_1_rSAM/seldom-assoc"/>
</dbReference>
<dbReference type="Proteomes" id="UP001206312">
    <property type="component" value="Unassembled WGS sequence"/>
</dbReference>